<evidence type="ECO:0000313" key="3">
    <source>
        <dbReference type="Proteomes" id="UP000225706"/>
    </source>
</evidence>
<feature type="compositionally biased region" description="Polar residues" evidence="1">
    <location>
        <begin position="404"/>
        <end position="417"/>
    </location>
</feature>
<evidence type="ECO:0000256" key="1">
    <source>
        <dbReference type="SAM" id="MobiDB-lite"/>
    </source>
</evidence>
<dbReference type="InterPro" id="IPR002763">
    <property type="entry name" value="DUF72"/>
</dbReference>
<dbReference type="SUPFAM" id="SSF117396">
    <property type="entry name" value="TM1631-like"/>
    <property type="match status" value="1"/>
</dbReference>
<organism evidence="2 3">
    <name type="scientific">Stylophora pistillata</name>
    <name type="common">Smooth cauliflower coral</name>
    <dbReference type="NCBI Taxonomy" id="50429"/>
    <lineage>
        <taxon>Eukaryota</taxon>
        <taxon>Metazoa</taxon>
        <taxon>Cnidaria</taxon>
        <taxon>Anthozoa</taxon>
        <taxon>Hexacorallia</taxon>
        <taxon>Scleractinia</taxon>
        <taxon>Astrocoeniina</taxon>
        <taxon>Pocilloporidae</taxon>
        <taxon>Stylophora</taxon>
    </lineage>
</organism>
<keyword evidence="3" id="KW-1185">Reference proteome</keyword>
<gene>
    <name evidence="2" type="ORF">AWC38_SpisGene298</name>
</gene>
<reference evidence="3" key="1">
    <citation type="journal article" date="2017" name="bioRxiv">
        <title>Comparative analysis of the genomes of Stylophora pistillata and Acropora digitifera provides evidence for extensive differences between species of corals.</title>
        <authorList>
            <person name="Voolstra C.R."/>
            <person name="Li Y."/>
            <person name="Liew Y.J."/>
            <person name="Baumgarten S."/>
            <person name="Zoccola D."/>
            <person name="Flot J.-F."/>
            <person name="Tambutte S."/>
            <person name="Allemand D."/>
            <person name="Aranda M."/>
        </authorList>
    </citation>
    <scope>NUCLEOTIDE SEQUENCE [LARGE SCALE GENOMIC DNA]</scope>
</reference>
<dbReference type="PANTHER" id="PTHR30348:SF4">
    <property type="entry name" value="DUF72 DOMAIN-CONTAINING PROTEIN"/>
    <property type="match status" value="1"/>
</dbReference>
<protein>
    <recommendedName>
        <fullName evidence="4">DUF72 domain-containing protein</fullName>
    </recommendedName>
</protein>
<feature type="region of interest" description="Disordered" evidence="1">
    <location>
        <begin position="385"/>
        <end position="443"/>
    </location>
</feature>
<dbReference type="PANTHER" id="PTHR30348">
    <property type="entry name" value="UNCHARACTERIZED PROTEIN YECE"/>
    <property type="match status" value="1"/>
</dbReference>
<dbReference type="OrthoDB" id="5958500at2759"/>
<name>A0A2B4SVP2_STYPI</name>
<dbReference type="Proteomes" id="UP000225706">
    <property type="component" value="Unassembled WGS sequence"/>
</dbReference>
<comment type="caution">
    <text evidence="2">The sequence shown here is derived from an EMBL/GenBank/DDBJ whole genome shotgun (WGS) entry which is preliminary data.</text>
</comment>
<feature type="compositionally biased region" description="Polar residues" evidence="1">
    <location>
        <begin position="432"/>
        <end position="443"/>
    </location>
</feature>
<sequence length="454" mass="51373">MAGNDADLAGKVLQGTCGWSDSSIVKCGRFYPASVKTTADRLLHYSRFFPCVECDTSNYAIPSPITVEKWLKCVPTGFRFHFKAFGLFTRKSISMLALPHVVRDELPENVVKGQVSITWEELSVLQKQKLWDRFNSALQPAHQKNKLGVVIFQFHLGFHPTNENKEHVIECRKFLETNYPMAVEFRSRIWFTTENLHTTLDWLKKHNIGLVVADELQNELYVEKNKSAEGQGKGSGRGGVVPIIMALGSCDFAYVRVHRRVGKHRVLSEEEIKSWGERIRLPELQNSLQGPIYFMWGTDHEDQPIINSKNLTKEIGSMAYDWKSKISNTGMLRFCSRVPTTSDEQKKESSVSRNSALNQKDLLDTVAIGKGDEVRVSETISFATMESRESESKRPISPLEESKLCSSGMATKRTSSRAGLISPKKKYPASPISKNQKKCTTPNNQRIISDFFKK</sequence>
<dbReference type="EMBL" id="LSMT01000002">
    <property type="protein sequence ID" value="PFX34744.1"/>
    <property type="molecule type" value="Genomic_DNA"/>
</dbReference>
<evidence type="ECO:0000313" key="2">
    <source>
        <dbReference type="EMBL" id="PFX34744.1"/>
    </source>
</evidence>
<evidence type="ECO:0008006" key="4">
    <source>
        <dbReference type="Google" id="ProtNLM"/>
    </source>
</evidence>
<accession>A0A2B4SVP2</accession>
<dbReference type="InterPro" id="IPR036520">
    <property type="entry name" value="UPF0759_sf"/>
</dbReference>
<dbReference type="AlphaFoldDB" id="A0A2B4SVP2"/>
<proteinExistence type="predicted"/>
<dbReference type="Pfam" id="PF01904">
    <property type="entry name" value="DUF72"/>
    <property type="match status" value="1"/>
</dbReference>
<dbReference type="Gene3D" id="3.20.20.410">
    <property type="entry name" value="Protein of unknown function UPF0759"/>
    <property type="match status" value="1"/>
</dbReference>